<keyword evidence="3" id="KW-0813">Transport</keyword>
<dbReference type="GO" id="GO:1903785">
    <property type="term" value="P:L-valine transmembrane transport"/>
    <property type="evidence" value="ECO:0007669"/>
    <property type="project" value="TreeGrafter"/>
</dbReference>
<evidence type="ECO:0000256" key="6">
    <source>
        <dbReference type="ARBA" id="ARBA00022989"/>
    </source>
</evidence>
<feature type="transmembrane region" description="Helical" evidence="8">
    <location>
        <begin position="61"/>
        <end position="84"/>
    </location>
</feature>
<sequence length="284" mass="31003">MISRNYYRCFRQGCQRIYQFLIAVPYREWYNNKSLIFEETEGRFMKRESFKRGLRDGVPIALGYFAVSFTFGMMAVSGGLGIWQAVLISLTNLTSAGQFAGLDIILAAGSYWEMALTQLIINLRYCLMSFSLSQKLERNTALPHRCLVAFGITDEIFGISASQEGRVSPWYNYGAMCVAIPGWTLGTLAGAISGNLLPEFVVSALSVAIYGMFLAIIIPPAKKSRAVAGVVLGAMAVSSLFAVAPVLKNISSGFVIIITTLLVAGIAAYVSPIKEEQEESAHES</sequence>
<organism evidence="9 10">
    <name type="scientific">Marvinbryantia formatexigens DSM 14469</name>
    <dbReference type="NCBI Taxonomy" id="478749"/>
    <lineage>
        <taxon>Bacteria</taxon>
        <taxon>Bacillati</taxon>
        <taxon>Bacillota</taxon>
        <taxon>Clostridia</taxon>
        <taxon>Lachnospirales</taxon>
        <taxon>Lachnospiraceae</taxon>
        <taxon>Marvinbryantia</taxon>
    </lineage>
</organism>
<evidence type="ECO:0000256" key="4">
    <source>
        <dbReference type="ARBA" id="ARBA00022475"/>
    </source>
</evidence>
<dbReference type="Pfam" id="PF03591">
    <property type="entry name" value="AzlC"/>
    <property type="match status" value="1"/>
</dbReference>
<comment type="caution">
    <text evidence="9">The sequence shown here is derived from an EMBL/GenBank/DDBJ whole genome shotgun (WGS) entry which is preliminary data.</text>
</comment>
<comment type="similarity">
    <text evidence="2">Belongs to the AzlC family.</text>
</comment>
<keyword evidence="6 8" id="KW-1133">Transmembrane helix</keyword>
<feature type="transmembrane region" description="Helical" evidence="8">
    <location>
        <begin position="250"/>
        <end position="270"/>
    </location>
</feature>
<evidence type="ECO:0000256" key="5">
    <source>
        <dbReference type="ARBA" id="ARBA00022692"/>
    </source>
</evidence>
<dbReference type="GO" id="GO:0005886">
    <property type="term" value="C:plasma membrane"/>
    <property type="evidence" value="ECO:0007669"/>
    <property type="project" value="UniProtKB-SubCell"/>
</dbReference>
<dbReference type="STRING" id="168384.SAMN05660368_03993"/>
<gene>
    <name evidence="9" type="ORF">BRYFOR_09047</name>
</gene>
<keyword evidence="4" id="KW-1003">Cell membrane</keyword>
<keyword evidence="10" id="KW-1185">Reference proteome</keyword>
<evidence type="ECO:0000256" key="7">
    <source>
        <dbReference type="ARBA" id="ARBA00023136"/>
    </source>
</evidence>
<feature type="transmembrane region" description="Helical" evidence="8">
    <location>
        <begin position="200"/>
        <end position="219"/>
    </location>
</feature>
<evidence type="ECO:0000313" key="10">
    <source>
        <dbReference type="Proteomes" id="UP000005561"/>
    </source>
</evidence>
<dbReference type="PANTHER" id="PTHR34979">
    <property type="entry name" value="INNER MEMBRANE PROTEIN YGAZ"/>
    <property type="match status" value="1"/>
</dbReference>
<evidence type="ECO:0000256" key="1">
    <source>
        <dbReference type="ARBA" id="ARBA00004651"/>
    </source>
</evidence>
<feature type="transmembrane region" description="Helical" evidence="8">
    <location>
        <begin position="170"/>
        <end position="194"/>
    </location>
</feature>
<evidence type="ECO:0000313" key="9">
    <source>
        <dbReference type="EMBL" id="EET58941.1"/>
    </source>
</evidence>
<evidence type="ECO:0000256" key="3">
    <source>
        <dbReference type="ARBA" id="ARBA00022448"/>
    </source>
</evidence>
<dbReference type="eggNOG" id="COG1296">
    <property type="taxonomic scope" value="Bacteria"/>
</dbReference>
<feature type="transmembrane region" description="Helical" evidence="8">
    <location>
        <begin position="104"/>
        <end position="127"/>
    </location>
</feature>
<evidence type="ECO:0000256" key="2">
    <source>
        <dbReference type="ARBA" id="ARBA00010735"/>
    </source>
</evidence>
<name>C6LK60_9FIRM</name>
<comment type="subcellular location">
    <subcellularLocation>
        <location evidence="1">Cell membrane</location>
        <topology evidence="1">Multi-pass membrane protein</topology>
    </subcellularLocation>
</comment>
<feature type="transmembrane region" description="Helical" evidence="8">
    <location>
        <begin position="226"/>
        <end position="244"/>
    </location>
</feature>
<keyword evidence="5 8" id="KW-0812">Transmembrane</keyword>
<dbReference type="InterPro" id="IPR011606">
    <property type="entry name" value="Brnchd-chn_aa_trnsp_permease"/>
</dbReference>
<evidence type="ECO:0008006" key="11">
    <source>
        <dbReference type="Google" id="ProtNLM"/>
    </source>
</evidence>
<protein>
    <recommendedName>
        <fullName evidence="11">AzlC protein</fullName>
    </recommendedName>
</protein>
<evidence type="ECO:0000256" key="8">
    <source>
        <dbReference type="SAM" id="Phobius"/>
    </source>
</evidence>
<dbReference type="Proteomes" id="UP000005561">
    <property type="component" value="Unassembled WGS sequence"/>
</dbReference>
<keyword evidence="7 8" id="KW-0472">Membrane</keyword>
<proteinExistence type="inferred from homology"/>
<reference evidence="9" key="1">
    <citation type="submission" date="2009-07" db="EMBL/GenBank/DDBJ databases">
        <authorList>
            <person name="Weinstock G."/>
            <person name="Sodergren E."/>
            <person name="Clifton S."/>
            <person name="Fulton L."/>
            <person name="Fulton B."/>
            <person name="Courtney L."/>
            <person name="Fronick C."/>
            <person name="Harrison M."/>
            <person name="Strong C."/>
            <person name="Farmer C."/>
            <person name="Delahaunty K."/>
            <person name="Markovic C."/>
            <person name="Hall O."/>
            <person name="Minx P."/>
            <person name="Tomlinson C."/>
            <person name="Mitreva M."/>
            <person name="Nelson J."/>
            <person name="Hou S."/>
            <person name="Wollam A."/>
            <person name="Pepin K.H."/>
            <person name="Johnson M."/>
            <person name="Bhonagiri V."/>
            <person name="Nash W.E."/>
            <person name="Warren W."/>
            <person name="Chinwalla A."/>
            <person name="Mardis E.R."/>
            <person name="Wilson R.K."/>
        </authorList>
    </citation>
    <scope>NUCLEOTIDE SEQUENCE [LARGE SCALE GENOMIC DNA]</scope>
    <source>
        <strain evidence="9">DSM 14469</strain>
    </source>
</reference>
<dbReference type="PANTHER" id="PTHR34979:SF1">
    <property type="entry name" value="INNER MEMBRANE PROTEIN YGAZ"/>
    <property type="match status" value="1"/>
</dbReference>
<dbReference type="AlphaFoldDB" id="C6LK60"/>
<accession>C6LK60</accession>
<dbReference type="EMBL" id="ACCL02000023">
    <property type="protein sequence ID" value="EET58941.1"/>
    <property type="molecule type" value="Genomic_DNA"/>
</dbReference>